<name>A0ABV5QEC3_9ACTN</name>
<gene>
    <name evidence="2" type="ORF">ACFFRN_44120</name>
</gene>
<feature type="region of interest" description="Disordered" evidence="1">
    <location>
        <begin position="23"/>
        <end position="45"/>
    </location>
</feature>
<organism evidence="2 3">
    <name type="scientific">Nonomuraea roseola</name>
    <dbReference type="NCBI Taxonomy" id="46179"/>
    <lineage>
        <taxon>Bacteria</taxon>
        <taxon>Bacillati</taxon>
        <taxon>Actinomycetota</taxon>
        <taxon>Actinomycetes</taxon>
        <taxon>Streptosporangiales</taxon>
        <taxon>Streptosporangiaceae</taxon>
        <taxon>Nonomuraea</taxon>
    </lineage>
</organism>
<comment type="caution">
    <text evidence="2">The sequence shown here is derived from an EMBL/GenBank/DDBJ whole genome shotgun (WGS) entry which is preliminary data.</text>
</comment>
<dbReference type="Proteomes" id="UP001589646">
    <property type="component" value="Unassembled WGS sequence"/>
</dbReference>
<reference evidence="2 3" key="1">
    <citation type="submission" date="2024-09" db="EMBL/GenBank/DDBJ databases">
        <authorList>
            <person name="Sun Q."/>
            <person name="Mori K."/>
        </authorList>
    </citation>
    <scope>NUCLEOTIDE SEQUENCE [LARGE SCALE GENOMIC DNA]</scope>
    <source>
        <strain evidence="2 3">JCM 3323</strain>
    </source>
</reference>
<evidence type="ECO:0000256" key="1">
    <source>
        <dbReference type="SAM" id="MobiDB-lite"/>
    </source>
</evidence>
<evidence type="ECO:0000313" key="2">
    <source>
        <dbReference type="EMBL" id="MFB9533623.1"/>
    </source>
</evidence>
<sequence length="45" mass="4927">MPEQTFPAFVMYAGGRPLGSWTGTTPQHVPHHGLTSMLRDGGMDR</sequence>
<evidence type="ECO:0000313" key="3">
    <source>
        <dbReference type="Proteomes" id="UP001589646"/>
    </source>
</evidence>
<dbReference type="EMBL" id="JBHMCE010000019">
    <property type="protein sequence ID" value="MFB9533623.1"/>
    <property type="molecule type" value="Genomic_DNA"/>
</dbReference>
<keyword evidence="3" id="KW-1185">Reference proteome</keyword>
<accession>A0ABV5QEC3</accession>
<protein>
    <submittedName>
        <fullName evidence="2">Uncharacterized protein</fullName>
    </submittedName>
</protein>
<proteinExistence type="predicted"/>
<dbReference type="RefSeq" id="WP_346118247.1">
    <property type="nucleotide sequence ID" value="NZ_BAAAXC010000005.1"/>
</dbReference>